<feature type="region of interest" description="Disordered" evidence="1">
    <location>
        <begin position="62"/>
        <end position="84"/>
    </location>
</feature>
<evidence type="ECO:0000313" key="3">
    <source>
        <dbReference type="Proteomes" id="UP000270094"/>
    </source>
</evidence>
<reference evidence="2 3" key="1">
    <citation type="submission" date="2018-11" db="EMBL/GenBank/DDBJ databases">
        <authorList>
            <consortium name="Pathogen Informatics"/>
        </authorList>
    </citation>
    <scope>NUCLEOTIDE SEQUENCE [LARGE SCALE GENOMIC DNA]</scope>
</reference>
<proteinExistence type="predicted"/>
<evidence type="ECO:0000313" key="2">
    <source>
        <dbReference type="EMBL" id="VDM79223.1"/>
    </source>
</evidence>
<dbReference type="EMBL" id="UYYB01104384">
    <property type="protein sequence ID" value="VDM79223.1"/>
    <property type="molecule type" value="Genomic_DNA"/>
</dbReference>
<keyword evidence="3" id="KW-1185">Reference proteome</keyword>
<dbReference type="OrthoDB" id="418748at2759"/>
<name>A0A3P7JET0_STRVU</name>
<dbReference type="Proteomes" id="UP000270094">
    <property type="component" value="Unassembled WGS sequence"/>
</dbReference>
<dbReference type="AlphaFoldDB" id="A0A3P7JET0"/>
<organism evidence="2 3">
    <name type="scientific">Strongylus vulgaris</name>
    <name type="common">Blood worm</name>
    <dbReference type="NCBI Taxonomy" id="40348"/>
    <lineage>
        <taxon>Eukaryota</taxon>
        <taxon>Metazoa</taxon>
        <taxon>Ecdysozoa</taxon>
        <taxon>Nematoda</taxon>
        <taxon>Chromadorea</taxon>
        <taxon>Rhabditida</taxon>
        <taxon>Rhabditina</taxon>
        <taxon>Rhabditomorpha</taxon>
        <taxon>Strongyloidea</taxon>
        <taxon>Strongylidae</taxon>
        <taxon>Strongylus</taxon>
    </lineage>
</organism>
<accession>A0A3P7JET0</accession>
<gene>
    <name evidence="2" type="ORF">SVUK_LOCUS14221</name>
</gene>
<sequence>MKHAANTCVKKAKKAYVEELYKKLESRDGERDIYRIARGRAESGKDVRHFYDVKELSSTTSIGTAIPPADPVKGPVPRITAEEV</sequence>
<protein>
    <submittedName>
        <fullName evidence="2">Uncharacterized protein</fullName>
    </submittedName>
</protein>
<evidence type="ECO:0000256" key="1">
    <source>
        <dbReference type="SAM" id="MobiDB-lite"/>
    </source>
</evidence>